<dbReference type="RefSeq" id="WP_158029968.1">
    <property type="nucleotide sequence ID" value="NZ_BMHG01000002.1"/>
</dbReference>
<keyword evidence="2" id="KW-1133">Transmembrane helix</keyword>
<evidence type="ECO:0000313" key="3">
    <source>
        <dbReference type="EMBL" id="KAB1646802.1"/>
    </source>
</evidence>
<comment type="caution">
    <text evidence="3">The sequence shown here is derived from an EMBL/GenBank/DDBJ whole genome shotgun (WGS) entry which is preliminary data.</text>
</comment>
<evidence type="ECO:0000256" key="2">
    <source>
        <dbReference type="SAM" id="Phobius"/>
    </source>
</evidence>
<dbReference type="EMBL" id="WBJY01000004">
    <property type="protein sequence ID" value="KAB1646802.1"/>
    <property type="molecule type" value="Genomic_DNA"/>
</dbReference>
<reference evidence="3 4" key="1">
    <citation type="submission" date="2019-09" db="EMBL/GenBank/DDBJ databases">
        <title>Phylogeny of genus Pseudoclavibacter and closely related genus.</title>
        <authorList>
            <person name="Li Y."/>
        </authorList>
    </citation>
    <scope>NUCLEOTIDE SEQUENCE [LARGE SCALE GENOMIC DNA]</scope>
    <source>
        <strain evidence="3 4">EGI 60007</strain>
    </source>
</reference>
<dbReference type="OrthoDB" id="5149460at2"/>
<keyword evidence="2" id="KW-0472">Membrane</keyword>
<feature type="region of interest" description="Disordered" evidence="1">
    <location>
        <begin position="49"/>
        <end position="71"/>
    </location>
</feature>
<name>A0A6H9WLL1_9MICO</name>
<evidence type="ECO:0000313" key="4">
    <source>
        <dbReference type="Proteomes" id="UP000431744"/>
    </source>
</evidence>
<feature type="transmembrane region" description="Helical" evidence="2">
    <location>
        <begin position="23"/>
        <end position="43"/>
    </location>
</feature>
<gene>
    <name evidence="3" type="ORF">F8O04_13785</name>
</gene>
<dbReference type="AlphaFoldDB" id="A0A6H9WLL1"/>
<accession>A0A6H9WLL1</accession>
<protein>
    <submittedName>
        <fullName evidence="3">Uncharacterized protein</fullName>
    </submittedName>
</protein>
<keyword evidence="4" id="KW-1185">Reference proteome</keyword>
<keyword evidence="2" id="KW-0812">Transmembrane</keyword>
<proteinExistence type="predicted"/>
<dbReference type="Proteomes" id="UP000431744">
    <property type="component" value="Unassembled WGS sequence"/>
</dbReference>
<organism evidence="3 4">
    <name type="scientific">Pseudoclavibacter endophyticus</name>
    <dbReference type="NCBI Taxonomy" id="1778590"/>
    <lineage>
        <taxon>Bacteria</taxon>
        <taxon>Bacillati</taxon>
        <taxon>Actinomycetota</taxon>
        <taxon>Actinomycetes</taxon>
        <taxon>Micrococcales</taxon>
        <taxon>Microbacteriaceae</taxon>
        <taxon>Pseudoclavibacter</taxon>
    </lineage>
</organism>
<evidence type="ECO:0000256" key="1">
    <source>
        <dbReference type="SAM" id="MobiDB-lite"/>
    </source>
</evidence>
<sequence>MIELIAAAEEGHHVVNELFMPPFMFGVLAFAILMLLTVLTFLFRNTQHSHPEASAVSPYTPYVHPGHDTDE</sequence>